<dbReference type="GO" id="GO:0044283">
    <property type="term" value="P:small molecule biosynthetic process"/>
    <property type="evidence" value="ECO:0007669"/>
    <property type="project" value="UniProtKB-ARBA"/>
</dbReference>
<dbReference type="Proteomes" id="UP000247810">
    <property type="component" value="Unassembled WGS sequence"/>
</dbReference>
<dbReference type="InterPro" id="IPR026992">
    <property type="entry name" value="DIOX_N"/>
</dbReference>
<dbReference type="GO" id="GO:0046872">
    <property type="term" value="F:metal ion binding"/>
    <property type="evidence" value="ECO:0007669"/>
    <property type="project" value="UniProtKB-KW"/>
</dbReference>
<dbReference type="VEuPathDB" id="FungiDB:BO71DRAFT_353211"/>
<dbReference type="AlphaFoldDB" id="A0A319E1T7"/>
<dbReference type="InterPro" id="IPR005123">
    <property type="entry name" value="Oxoglu/Fe-dep_dioxygenase_dom"/>
</dbReference>
<organism evidence="4 5">
    <name type="scientific">Aspergillus ellipticus CBS 707.79</name>
    <dbReference type="NCBI Taxonomy" id="1448320"/>
    <lineage>
        <taxon>Eukaryota</taxon>
        <taxon>Fungi</taxon>
        <taxon>Dikarya</taxon>
        <taxon>Ascomycota</taxon>
        <taxon>Pezizomycotina</taxon>
        <taxon>Eurotiomycetes</taxon>
        <taxon>Eurotiomycetidae</taxon>
        <taxon>Eurotiales</taxon>
        <taxon>Aspergillaceae</taxon>
        <taxon>Aspergillus</taxon>
        <taxon>Aspergillus subgen. Circumdati</taxon>
    </lineage>
</organism>
<dbReference type="InterPro" id="IPR044861">
    <property type="entry name" value="IPNS-like_FE2OG_OXY"/>
</dbReference>
<dbReference type="PRINTS" id="PR00682">
    <property type="entry name" value="IPNSYNTHASE"/>
</dbReference>
<dbReference type="PROSITE" id="PS51471">
    <property type="entry name" value="FE2OG_OXY"/>
    <property type="match status" value="1"/>
</dbReference>
<protein>
    <submittedName>
        <fullName evidence="4">Clavaminate synthase-like protein</fullName>
    </submittedName>
</protein>
<comment type="similarity">
    <text evidence="1 2">Belongs to the iron/ascorbate-dependent oxidoreductase family.</text>
</comment>
<dbReference type="OrthoDB" id="288590at2759"/>
<gene>
    <name evidence="4" type="ORF">BO71DRAFT_353211</name>
</gene>
<dbReference type="InterPro" id="IPR050231">
    <property type="entry name" value="Iron_ascorbate_oxido_reductase"/>
</dbReference>
<dbReference type="Pfam" id="PF03171">
    <property type="entry name" value="2OG-FeII_Oxy"/>
    <property type="match status" value="1"/>
</dbReference>
<evidence type="ECO:0000313" key="4">
    <source>
        <dbReference type="EMBL" id="PYH94568.1"/>
    </source>
</evidence>
<dbReference type="STRING" id="1448320.A0A319E1T7"/>
<proteinExistence type="inferred from homology"/>
<keyword evidence="5" id="KW-1185">Reference proteome</keyword>
<dbReference type="GO" id="GO:0016491">
    <property type="term" value="F:oxidoreductase activity"/>
    <property type="evidence" value="ECO:0007669"/>
    <property type="project" value="UniProtKB-KW"/>
</dbReference>
<dbReference type="Gene3D" id="2.60.120.330">
    <property type="entry name" value="B-lactam Antibiotic, Isopenicillin N Synthase, Chain"/>
    <property type="match status" value="1"/>
</dbReference>
<keyword evidence="2" id="KW-0560">Oxidoreductase</keyword>
<evidence type="ECO:0000259" key="3">
    <source>
        <dbReference type="PROSITE" id="PS51471"/>
    </source>
</evidence>
<reference evidence="4 5" key="1">
    <citation type="submission" date="2018-02" db="EMBL/GenBank/DDBJ databases">
        <title>The genomes of Aspergillus section Nigri reveals drivers in fungal speciation.</title>
        <authorList>
            <consortium name="DOE Joint Genome Institute"/>
            <person name="Vesth T.C."/>
            <person name="Nybo J."/>
            <person name="Theobald S."/>
            <person name="Brandl J."/>
            <person name="Frisvad J.C."/>
            <person name="Nielsen K.F."/>
            <person name="Lyhne E.K."/>
            <person name="Kogle M.E."/>
            <person name="Kuo A."/>
            <person name="Riley R."/>
            <person name="Clum A."/>
            <person name="Nolan M."/>
            <person name="Lipzen A."/>
            <person name="Salamov A."/>
            <person name="Henrissat B."/>
            <person name="Wiebenga A."/>
            <person name="De vries R.P."/>
            <person name="Grigoriev I.V."/>
            <person name="Mortensen U.H."/>
            <person name="Andersen M.R."/>
            <person name="Baker S.E."/>
        </authorList>
    </citation>
    <scope>NUCLEOTIDE SEQUENCE [LARGE SCALE GENOMIC DNA]</scope>
    <source>
        <strain evidence="4 5">CBS 707.79</strain>
    </source>
</reference>
<dbReference type="EMBL" id="KZ825869">
    <property type="protein sequence ID" value="PYH94568.1"/>
    <property type="molecule type" value="Genomic_DNA"/>
</dbReference>
<accession>A0A319E1T7</accession>
<feature type="domain" description="Fe2OG dioxygenase" evidence="3">
    <location>
        <begin position="174"/>
        <end position="277"/>
    </location>
</feature>
<dbReference type="Pfam" id="PF14226">
    <property type="entry name" value="DIOX_N"/>
    <property type="match status" value="1"/>
</dbReference>
<dbReference type="PANTHER" id="PTHR47990">
    <property type="entry name" value="2-OXOGLUTARATE (2OG) AND FE(II)-DEPENDENT OXYGENASE SUPERFAMILY PROTEIN-RELATED"/>
    <property type="match status" value="1"/>
</dbReference>
<dbReference type="InterPro" id="IPR027443">
    <property type="entry name" value="IPNS-like_sf"/>
</dbReference>
<keyword evidence="2" id="KW-0408">Iron</keyword>
<keyword evidence="2" id="KW-0479">Metal-binding</keyword>
<dbReference type="SUPFAM" id="SSF51197">
    <property type="entry name" value="Clavaminate synthase-like"/>
    <property type="match status" value="1"/>
</dbReference>
<evidence type="ECO:0000313" key="5">
    <source>
        <dbReference type="Proteomes" id="UP000247810"/>
    </source>
</evidence>
<name>A0A319E1T7_9EURO</name>
<evidence type="ECO:0000256" key="1">
    <source>
        <dbReference type="ARBA" id="ARBA00008056"/>
    </source>
</evidence>
<sequence length="347" mass="39596">MPLTVEDPDPKAMEKLVNGLRDACSRVGFFIIKNHGIDWAIVERAFAGLKEFFALPMDEKMKVHQSLSPSYMGYEEPYYTNVDRLSKGGLDTDCNHNRMTTGYEPELDSEGTGFQPEVLLRLNSWPDDTDSPFFKPAMREYRAACLSLMRKLTRTMANVMGIDESFFVKKYTYPVAGIRGLYYPPQAPDDEQSTGLGAHTDVQFMTMIAQDPLNIESLEALNASGHWIKPKLQPQTFVVNLGDMMARLTNDVFLSTVHRVRNQTGRERYSLPFFFGLNNDELISPLPQFITPENPIRDGYETGITSFEHYNRRMQRAHHKHYTATDKMSTALPKWMTRIDGVLVEGL</sequence>
<evidence type="ECO:0000256" key="2">
    <source>
        <dbReference type="RuleBase" id="RU003682"/>
    </source>
</evidence>